<gene>
    <name evidence="2" type="ORF">H8E23_13745</name>
</gene>
<dbReference type="Gene3D" id="3.60.20.10">
    <property type="entry name" value="Glutamine Phosphoribosylpyrophosphate, subunit 1, domain 1"/>
    <property type="match status" value="1"/>
</dbReference>
<dbReference type="SUPFAM" id="SSF56235">
    <property type="entry name" value="N-terminal nucleophile aminohydrolases (Ntn hydrolases)"/>
    <property type="match status" value="1"/>
</dbReference>
<dbReference type="Pfam" id="PF13230">
    <property type="entry name" value="GATase_4"/>
    <property type="match status" value="1"/>
</dbReference>
<dbReference type="PANTHER" id="PTHR42824">
    <property type="entry name" value="GLUTAMINE AMIDOTRANSFERASE"/>
    <property type="match status" value="1"/>
</dbReference>
<sequence>MCDILAISAGYNYTPQKFLPIFAEKGRRNMDGWGIGFFRDDQAFVEKSSEKVFSQDQVHESFQRLARVIDSRIIISHVNCPKSGGHHSAQLHPFALTFLDHNWLFAQIGIVENIDKYQTNGTPRLEAEVYTARIFEYLRDQMISLHRKNPYISLYIALRISIQTLLSNYPGQHTFFLANESVLFAFCNFRQLMILKESESMGDILLVTSVREGLSSDKWHPIVPEPQSQGELLAIAGPDVLFAEEV</sequence>
<name>A0A8J6NVW6_9BACT</name>
<dbReference type="InterPro" id="IPR029055">
    <property type="entry name" value="Ntn_hydrolases_N"/>
</dbReference>
<evidence type="ECO:0000256" key="1">
    <source>
        <dbReference type="ARBA" id="ARBA00022962"/>
    </source>
</evidence>
<evidence type="ECO:0000313" key="2">
    <source>
        <dbReference type="EMBL" id="MBC8362449.1"/>
    </source>
</evidence>
<dbReference type="PANTHER" id="PTHR42824:SF1">
    <property type="entry name" value="GLUTAMINE AMIDOTRANSFERASE YAFJ-RELATED"/>
    <property type="match status" value="1"/>
</dbReference>
<evidence type="ECO:0000313" key="3">
    <source>
        <dbReference type="Proteomes" id="UP000603434"/>
    </source>
</evidence>
<proteinExistence type="predicted"/>
<dbReference type="InterPro" id="IPR026869">
    <property type="entry name" value="EgtC-like"/>
</dbReference>
<accession>A0A8J6NVW6</accession>
<protein>
    <submittedName>
        <fullName evidence="2">Class II glutamine amidotransferase</fullName>
    </submittedName>
</protein>
<reference evidence="2 3" key="1">
    <citation type="submission" date="2020-08" db="EMBL/GenBank/DDBJ databases">
        <title>Bridging the membrane lipid divide: bacteria of the FCB group superphylum have the potential to synthesize archaeal ether lipids.</title>
        <authorList>
            <person name="Villanueva L."/>
            <person name="Von Meijenfeldt F.A.B."/>
            <person name="Westbye A.B."/>
            <person name="Yadav S."/>
            <person name="Hopmans E.C."/>
            <person name="Dutilh B.E."/>
            <person name="Sinninghe Damste J.S."/>
        </authorList>
    </citation>
    <scope>NUCLEOTIDE SEQUENCE [LARGE SCALE GENOMIC DNA]</scope>
    <source>
        <strain evidence="2">NIOZ-UU30</strain>
    </source>
</reference>
<dbReference type="Proteomes" id="UP000603434">
    <property type="component" value="Unassembled WGS sequence"/>
</dbReference>
<dbReference type="AlphaFoldDB" id="A0A8J6NVW6"/>
<dbReference type="EMBL" id="JACNJH010000193">
    <property type="protein sequence ID" value="MBC8362449.1"/>
    <property type="molecule type" value="Genomic_DNA"/>
</dbReference>
<organism evidence="2 3">
    <name type="scientific">Candidatus Desulfatibia profunda</name>
    <dbReference type="NCBI Taxonomy" id="2841695"/>
    <lineage>
        <taxon>Bacteria</taxon>
        <taxon>Pseudomonadati</taxon>
        <taxon>Thermodesulfobacteriota</taxon>
        <taxon>Desulfobacteria</taxon>
        <taxon>Desulfobacterales</taxon>
        <taxon>Desulfobacterales incertae sedis</taxon>
        <taxon>Candidatus Desulfatibia</taxon>
    </lineage>
</organism>
<keyword evidence="1 2" id="KW-0315">Glutamine amidotransferase</keyword>
<comment type="caution">
    <text evidence="2">The sequence shown here is derived from an EMBL/GenBank/DDBJ whole genome shotgun (WGS) entry which is preliminary data.</text>
</comment>